<evidence type="ECO:0000313" key="3">
    <source>
        <dbReference type="Proteomes" id="UP000288216"/>
    </source>
</evidence>
<comment type="caution">
    <text evidence="2">The sequence shown here is derived from an EMBL/GenBank/DDBJ whole genome shotgun (WGS) entry which is preliminary data.</text>
</comment>
<evidence type="ECO:0000256" key="1">
    <source>
        <dbReference type="SAM" id="MobiDB-lite"/>
    </source>
</evidence>
<feature type="compositionally biased region" description="Basic and acidic residues" evidence="1">
    <location>
        <begin position="1"/>
        <end position="10"/>
    </location>
</feature>
<sequence length="134" mass="14955">MFALAEEFRTRDRKTRQTSCVREETTLSEAISVQDGRVFNTELQRLYTTVTTAKPKQKRGHDLGEDDRSNPQDSLEEAQGVASTNTKEEVFAPTPAENSGIKKQAVHSRQTSAVRNSVPSIAKQKKKKSKGIFS</sequence>
<reference evidence="2 3" key="1">
    <citation type="journal article" date="2018" name="Nat. Ecol. Evol.">
        <title>Shark genomes provide insights into elasmobranch evolution and the origin of vertebrates.</title>
        <authorList>
            <person name="Hara Y"/>
            <person name="Yamaguchi K"/>
            <person name="Onimaru K"/>
            <person name="Kadota M"/>
            <person name="Koyanagi M"/>
            <person name="Keeley SD"/>
            <person name="Tatsumi K"/>
            <person name="Tanaka K"/>
            <person name="Motone F"/>
            <person name="Kageyama Y"/>
            <person name="Nozu R"/>
            <person name="Adachi N"/>
            <person name="Nishimura O"/>
            <person name="Nakagawa R"/>
            <person name="Tanegashima C"/>
            <person name="Kiyatake I"/>
            <person name="Matsumoto R"/>
            <person name="Murakumo K"/>
            <person name="Nishida K"/>
            <person name="Terakita A"/>
            <person name="Kuratani S"/>
            <person name="Sato K"/>
            <person name="Hyodo S Kuraku.S."/>
        </authorList>
    </citation>
    <scope>NUCLEOTIDE SEQUENCE [LARGE SCALE GENOMIC DNA]</scope>
</reference>
<feature type="compositionally biased region" description="Polar residues" evidence="1">
    <location>
        <begin position="107"/>
        <end position="119"/>
    </location>
</feature>
<evidence type="ECO:0000313" key="2">
    <source>
        <dbReference type="EMBL" id="GCB66855.1"/>
    </source>
</evidence>
<proteinExistence type="predicted"/>
<dbReference type="OrthoDB" id="2155935at2759"/>
<feature type="region of interest" description="Disordered" evidence="1">
    <location>
        <begin position="1"/>
        <end position="23"/>
    </location>
</feature>
<keyword evidence="3" id="KW-1185">Reference proteome</keyword>
<feature type="compositionally biased region" description="Basic residues" evidence="1">
    <location>
        <begin position="123"/>
        <end position="134"/>
    </location>
</feature>
<name>A0A401P143_SCYTO</name>
<gene>
    <name evidence="2" type="ORF">scyTo_0013625</name>
</gene>
<dbReference type="EMBL" id="BFAA01007047">
    <property type="protein sequence ID" value="GCB66855.1"/>
    <property type="molecule type" value="Genomic_DNA"/>
</dbReference>
<feature type="region of interest" description="Disordered" evidence="1">
    <location>
        <begin position="50"/>
        <end position="134"/>
    </location>
</feature>
<dbReference type="Proteomes" id="UP000288216">
    <property type="component" value="Unassembled WGS sequence"/>
</dbReference>
<accession>A0A401P143</accession>
<organism evidence="2 3">
    <name type="scientific">Scyliorhinus torazame</name>
    <name type="common">Cloudy catshark</name>
    <name type="synonym">Catulus torazame</name>
    <dbReference type="NCBI Taxonomy" id="75743"/>
    <lineage>
        <taxon>Eukaryota</taxon>
        <taxon>Metazoa</taxon>
        <taxon>Chordata</taxon>
        <taxon>Craniata</taxon>
        <taxon>Vertebrata</taxon>
        <taxon>Chondrichthyes</taxon>
        <taxon>Elasmobranchii</taxon>
        <taxon>Galeomorphii</taxon>
        <taxon>Galeoidea</taxon>
        <taxon>Carcharhiniformes</taxon>
        <taxon>Scyliorhinidae</taxon>
        <taxon>Scyliorhinus</taxon>
    </lineage>
</organism>
<dbReference type="AlphaFoldDB" id="A0A401P143"/>
<feature type="compositionally biased region" description="Basic and acidic residues" evidence="1">
    <location>
        <begin position="60"/>
        <end position="70"/>
    </location>
</feature>
<protein>
    <submittedName>
        <fullName evidence="2">Uncharacterized protein</fullName>
    </submittedName>
</protein>